<dbReference type="Proteomes" id="UP000016183">
    <property type="component" value="Unassembled WGS sequence"/>
</dbReference>
<evidence type="ECO:0000313" key="3">
    <source>
        <dbReference type="EMBL" id="EMB19618.1"/>
    </source>
</evidence>
<protein>
    <submittedName>
        <fullName evidence="3">Uncharacterized protein</fullName>
    </submittedName>
</protein>
<evidence type="ECO:0000256" key="2">
    <source>
        <dbReference type="SAM" id="Phobius"/>
    </source>
</evidence>
<keyword evidence="2" id="KW-0812">Transmembrane</keyword>
<accession>M2BD95</accession>
<comment type="caution">
    <text evidence="3">The sequence shown here is derived from an EMBL/GenBank/DDBJ whole genome shotgun (WGS) entry which is preliminary data.</text>
</comment>
<proteinExistence type="predicted"/>
<sequence>MVYNKREEGRLIETYNELTICNLASDRRENMRKRLFLIIGILFILFAGCKQFLDDIEKDFKYWSSRVFVTDTIIPSTEQDSNGYPCLTSNADKTITIKLTNPQNYVIQTPEDSGAPSDIVRFGSGTIGSGPGSPPRVRHGLHSYSKWS</sequence>
<keyword evidence="2" id="KW-0472">Membrane</keyword>
<gene>
    <name evidence="3" type="ORF">HMPREF9733_02718</name>
</gene>
<name>M2BD95_TREDN</name>
<reference evidence="3 4" key="1">
    <citation type="submission" date="2012-01" db="EMBL/GenBank/DDBJ databases">
        <title>The Genome Sequence of Treponema denticola SP33.</title>
        <authorList>
            <consortium name="The Broad Institute Genome Sequencing Platform"/>
            <person name="Earl A."/>
            <person name="Ward D."/>
            <person name="Feldgarden M."/>
            <person name="Gevers D."/>
            <person name="Blanton J.M."/>
            <person name="Fenno C.J."/>
            <person name="Baranova O.V."/>
            <person name="Mathney J."/>
            <person name="Dewhirst F.E."/>
            <person name="Izard J."/>
            <person name="Young S.K."/>
            <person name="Zeng Q."/>
            <person name="Gargeya S."/>
            <person name="Fitzgerald M."/>
            <person name="Haas B."/>
            <person name="Abouelleil A."/>
            <person name="Alvarado L."/>
            <person name="Arachchi H.M."/>
            <person name="Berlin A."/>
            <person name="Chapman S.B."/>
            <person name="Gearin G."/>
            <person name="Goldberg J."/>
            <person name="Griggs A."/>
            <person name="Gujja S."/>
            <person name="Hansen M."/>
            <person name="Heiman D."/>
            <person name="Howarth C."/>
            <person name="Larimer J."/>
            <person name="Lui A."/>
            <person name="MacDonald P.J.P."/>
            <person name="McCowen C."/>
            <person name="Montmayeur A."/>
            <person name="Murphy C."/>
            <person name="Neiman D."/>
            <person name="Pearson M."/>
            <person name="Priest M."/>
            <person name="Roberts A."/>
            <person name="Saif S."/>
            <person name="Shea T."/>
            <person name="Sisk P."/>
            <person name="Stolte C."/>
            <person name="Sykes S."/>
            <person name="Wortman J."/>
            <person name="Nusbaum C."/>
            <person name="Birren B."/>
        </authorList>
    </citation>
    <scope>NUCLEOTIDE SEQUENCE [LARGE SCALE GENOMIC DNA]</scope>
    <source>
        <strain evidence="3 4">SP33</strain>
    </source>
</reference>
<organism evidence="3 4">
    <name type="scientific">Treponema denticola SP33</name>
    <dbReference type="NCBI Taxonomy" id="999437"/>
    <lineage>
        <taxon>Bacteria</taxon>
        <taxon>Pseudomonadati</taxon>
        <taxon>Spirochaetota</taxon>
        <taxon>Spirochaetia</taxon>
        <taxon>Spirochaetales</taxon>
        <taxon>Treponemataceae</taxon>
        <taxon>Treponema</taxon>
    </lineage>
</organism>
<dbReference type="EMBL" id="AGDZ01000039">
    <property type="protein sequence ID" value="EMB19618.1"/>
    <property type="molecule type" value="Genomic_DNA"/>
</dbReference>
<dbReference type="HOGENOM" id="CLU_1758018_0_0_12"/>
<dbReference type="AlphaFoldDB" id="M2BD95"/>
<feature type="region of interest" description="Disordered" evidence="1">
    <location>
        <begin position="123"/>
        <end position="148"/>
    </location>
</feature>
<dbReference type="PATRIC" id="fig|999437.3.peg.2798"/>
<feature type="transmembrane region" description="Helical" evidence="2">
    <location>
        <begin position="35"/>
        <end position="53"/>
    </location>
</feature>
<evidence type="ECO:0000313" key="4">
    <source>
        <dbReference type="Proteomes" id="UP000016183"/>
    </source>
</evidence>
<keyword evidence="2" id="KW-1133">Transmembrane helix</keyword>
<evidence type="ECO:0000256" key="1">
    <source>
        <dbReference type="SAM" id="MobiDB-lite"/>
    </source>
</evidence>